<dbReference type="PANTHER" id="PTHR33505">
    <property type="entry name" value="ZGC:162634"/>
    <property type="match status" value="1"/>
</dbReference>
<evidence type="ECO:0000256" key="2">
    <source>
        <dbReference type="ARBA" id="ARBA00061381"/>
    </source>
</evidence>
<dbReference type="EMBL" id="LT907988">
    <property type="protein sequence ID" value="SOE48970.1"/>
    <property type="molecule type" value="Genomic_DNA"/>
</dbReference>
<dbReference type="PANTHER" id="PTHR33505:SF4">
    <property type="entry name" value="PROTEIN PREY, MITOCHONDRIAL"/>
    <property type="match status" value="1"/>
</dbReference>
<evidence type="ECO:0000256" key="1">
    <source>
        <dbReference type="ARBA" id="ARBA00061313"/>
    </source>
</evidence>
<evidence type="ECO:0000256" key="3">
    <source>
        <dbReference type="HAMAP-Rule" id="MF_01187"/>
    </source>
</evidence>
<comment type="similarity">
    <text evidence="3">Belongs to the UPF0434 family.</text>
</comment>
<keyword evidence="6" id="KW-1185">Reference proteome</keyword>
<dbReference type="SUPFAM" id="SSF158997">
    <property type="entry name" value="Trm112p-like"/>
    <property type="match status" value="1"/>
</dbReference>
<dbReference type="EMBL" id="FLRC01000018">
    <property type="protein sequence ID" value="SBT25448.1"/>
    <property type="molecule type" value="Genomic_DNA"/>
</dbReference>
<dbReference type="Pfam" id="PF03966">
    <property type="entry name" value="Trm112p"/>
    <property type="match status" value="1"/>
</dbReference>
<dbReference type="STRING" id="1851544.ODI_01872"/>
<dbReference type="GO" id="GO:0005829">
    <property type="term" value="C:cytosol"/>
    <property type="evidence" value="ECO:0007669"/>
    <property type="project" value="TreeGrafter"/>
</dbReference>
<proteinExistence type="inferred from homology"/>
<evidence type="ECO:0000313" key="6">
    <source>
        <dbReference type="Proteomes" id="UP000078558"/>
    </source>
</evidence>
<dbReference type="HAMAP" id="MF_01187">
    <property type="entry name" value="UPF0434"/>
    <property type="match status" value="1"/>
</dbReference>
<comment type="similarity">
    <text evidence="2">In the C-terminal section; belongs to the UPF0434 family.</text>
</comment>
<protein>
    <recommendedName>
        <fullName evidence="3">UPF0434 protein ODI_01872</fullName>
    </recommendedName>
</protein>
<sequence>MESRLLDLLVCPACKGRLHYDRAHSELVCRGDRLAYPVRDGVPILLESEARRLEPQAERPPAQPA</sequence>
<organism evidence="4 6">
    <name type="scientific">Orrella dioscoreae</name>
    <dbReference type="NCBI Taxonomy" id="1851544"/>
    <lineage>
        <taxon>Bacteria</taxon>
        <taxon>Pseudomonadati</taxon>
        <taxon>Pseudomonadota</taxon>
        <taxon>Betaproteobacteria</taxon>
        <taxon>Burkholderiales</taxon>
        <taxon>Alcaligenaceae</taxon>
        <taxon>Orrella</taxon>
    </lineage>
</organism>
<dbReference type="OrthoDB" id="9812205at2"/>
<gene>
    <name evidence="4" type="ORF">ODI_01872</name>
    <name evidence="5" type="ORF">ODI_R1759</name>
</gene>
<comment type="similarity">
    <text evidence="1">In the N-terminal section; belongs to the LpxK family.</text>
</comment>
<dbReference type="FunFam" id="2.20.25.10:FF:000002">
    <property type="entry name" value="UPF0434 protein YcaR"/>
    <property type="match status" value="1"/>
</dbReference>
<dbReference type="InterPro" id="IPR005651">
    <property type="entry name" value="Trm112-like"/>
</dbReference>
<evidence type="ECO:0000313" key="4">
    <source>
        <dbReference type="EMBL" id="SBT25448.1"/>
    </source>
</evidence>
<reference evidence="5 6" key="2">
    <citation type="submission" date="2017-08" db="EMBL/GenBank/DDBJ databases">
        <authorList>
            <person name="de Groot N.N."/>
        </authorList>
    </citation>
    <scope>NUCLEOTIDE SEQUENCE [LARGE SCALE GENOMIC DNA]</scope>
    <source>
        <strain evidence="5">Orrdi1</strain>
    </source>
</reference>
<accession>A0A1C3K203</accession>
<dbReference type="AlphaFoldDB" id="A0A1C3K203"/>
<dbReference type="KEGG" id="odi:ODI_R1759"/>
<reference evidence="4 6" key="1">
    <citation type="submission" date="2016-06" db="EMBL/GenBank/DDBJ databases">
        <authorList>
            <person name="Kjaerup R.B."/>
            <person name="Dalgaard T.S."/>
            <person name="Juul-Madsen H.R."/>
        </authorList>
    </citation>
    <scope>NUCLEOTIDE SEQUENCE [LARGE SCALE GENOMIC DNA]</scope>
    <source>
        <strain evidence="4">Orrdi1</strain>
    </source>
</reference>
<evidence type="ECO:0000313" key="5">
    <source>
        <dbReference type="EMBL" id="SOE48970.1"/>
    </source>
</evidence>
<name>A0A1C3K203_9BURK</name>
<dbReference type="Gene3D" id="2.20.25.10">
    <property type="match status" value="1"/>
</dbReference>
<dbReference type="RefSeq" id="WP_067753407.1">
    <property type="nucleotide sequence ID" value="NZ_LT907988.1"/>
</dbReference>
<dbReference type="Proteomes" id="UP000078558">
    <property type="component" value="Chromosome I"/>
</dbReference>